<comment type="pathway">
    <text evidence="3 16">Carbohydrate metabolism; tricarboxylic acid cycle.</text>
</comment>
<reference evidence="20" key="1">
    <citation type="journal article" date="2014" name="Int. J. Syst. Evol. Microbiol.">
        <title>Complete genome sequence of Corynebacterium casei LMG S-19264T (=DSM 44701T), isolated from a smear-ripened cheese.</title>
        <authorList>
            <consortium name="US DOE Joint Genome Institute (JGI-PGF)"/>
            <person name="Walter F."/>
            <person name="Albersmeier A."/>
            <person name="Kalinowski J."/>
            <person name="Ruckert C."/>
        </authorList>
    </citation>
    <scope>NUCLEOTIDE SEQUENCE</scope>
    <source>
        <strain evidence="20">CGMCC 1.15758</strain>
    </source>
</reference>
<dbReference type="UniPathway" id="UPA00223"/>
<name>A0A8J2Z5B7_9GAMM</name>
<keyword evidence="5 16" id="KW-0813">Transport</keyword>
<dbReference type="AlphaFoldDB" id="A0A8J2Z5B7"/>
<keyword evidence="15 16" id="KW-0472">Membrane</keyword>
<dbReference type="InterPro" id="IPR000701">
    <property type="entry name" value="SuccDH_FuR_B_TM-su"/>
</dbReference>
<evidence type="ECO:0000256" key="2">
    <source>
        <dbReference type="ARBA" id="ARBA00004429"/>
    </source>
</evidence>
<dbReference type="PIRSF" id="PIRSF000169">
    <property type="entry name" value="SDH_D"/>
    <property type="match status" value="1"/>
</dbReference>
<evidence type="ECO:0000256" key="4">
    <source>
        <dbReference type="ARBA" id="ARBA00019425"/>
    </source>
</evidence>
<dbReference type="EMBL" id="BMJS01000024">
    <property type="protein sequence ID" value="GGG02357.1"/>
    <property type="molecule type" value="Genomic_DNA"/>
</dbReference>
<comment type="subcellular location">
    <subcellularLocation>
        <location evidence="2 16">Cell inner membrane</location>
        <topology evidence="2 16">Multi-pass membrane protein</topology>
    </subcellularLocation>
</comment>
<evidence type="ECO:0000256" key="11">
    <source>
        <dbReference type="ARBA" id="ARBA00022723"/>
    </source>
</evidence>
<gene>
    <name evidence="20" type="primary">sdhD</name>
    <name evidence="20" type="ORF">GCM10010995_19690</name>
</gene>
<keyword evidence="21" id="KW-1185">Reference proteome</keyword>
<dbReference type="CDD" id="cd03494">
    <property type="entry name" value="SQR_TypeC_SdhD"/>
    <property type="match status" value="1"/>
</dbReference>
<protein>
    <recommendedName>
        <fullName evidence="4 16">Succinate dehydrogenase hydrophobic membrane anchor subunit</fullName>
    </recommendedName>
</protein>
<comment type="cofactor">
    <cofactor evidence="18">
        <name>heme</name>
        <dbReference type="ChEBI" id="CHEBI:30413"/>
    </cofactor>
    <text evidence="18">The heme is bound between the two transmembrane subunits.</text>
</comment>
<dbReference type="GO" id="GO:0046872">
    <property type="term" value="F:metal ion binding"/>
    <property type="evidence" value="ECO:0007669"/>
    <property type="project" value="UniProtKB-KW"/>
</dbReference>
<dbReference type="PANTHER" id="PTHR38689:SF1">
    <property type="entry name" value="SUCCINATE DEHYDROGENASE HYDROPHOBIC MEMBRANE ANCHOR SUBUNIT"/>
    <property type="match status" value="1"/>
</dbReference>
<dbReference type="NCBIfam" id="TIGR02968">
    <property type="entry name" value="succ_dehyd_anc"/>
    <property type="match status" value="1"/>
</dbReference>
<keyword evidence="14 18" id="KW-0408">Iron</keyword>
<feature type="transmembrane region" description="Helical" evidence="19">
    <location>
        <begin position="92"/>
        <end position="112"/>
    </location>
</feature>
<dbReference type="PANTHER" id="PTHR38689">
    <property type="entry name" value="SUCCINATE DEHYDROGENASE HYDROPHOBIC MEMBRANE ANCHOR SUBUNIT"/>
    <property type="match status" value="1"/>
</dbReference>
<keyword evidence="6 16" id="KW-1003">Cell membrane</keyword>
<evidence type="ECO:0000313" key="21">
    <source>
        <dbReference type="Proteomes" id="UP000636949"/>
    </source>
</evidence>
<keyword evidence="10 19" id="KW-0812">Transmembrane</keyword>
<keyword evidence="8 16" id="KW-0816">Tricarboxylic acid cycle</keyword>
<evidence type="ECO:0000313" key="20">
    <source>
        <dbReference type="EMBL" id="GGG02357.1"/>
    </source>
</evidence>
<feature type="transmembrane region" description="Helical" evidence="19">
    <location>
        <begin position="20"/>
        <end position="39"/>
    </location>
</feature>
<comment type="caution">
    <text evidence="20">The sequence shown here is derived from an EMBL/GenBank/DDBJ whole genome shotgun (WGS) entry which is preliminary data.</text>
</comment>
<dbReference type="SUPFAM" id="SSF81343">
    <property type="entry name" value="Fumarate reductase respiratory complex transmembrane subunits"/>
    <property type="match status" value="1"/>
</dbReference>
<keyword evidence="13 19" id="KW-1133">Transmembrane helix</keyword>
<dbReference type="InterPro" id="IPR014312">
    <property type="entry name" value="Succ_DH_anchor"/>
</dbReference>
<evidence type="ECO:0000256" key="19">
    <source>
        <dbReference type="SAM" id="Phobius"/>
    </source>
</evidence>
<comment type="function">
    <text evidence="1 16">Membrane-anchoring subunit of succinate dehydrogenase (SDH).</text>
</comment>
<evidence type="ECO:0000256" key="8">
    <source>
        <dbReference type="ARBA" id="ARBA00022532"/>
    </source>
</evidence>
<dbReference type="Gene3D" id="1.20.1300.10">
    <property type="entry name" value="Fumarate reductase/succinate dehydrogenase, transmembrane subunit"/>
    <property type="match status" value="1"/>
</dbReference>
<dbReference type="GO" id="GO:0009055">
    <property type="term" value="F:electron transfer activity"/>
    <property type="evidence" value="ECO:0007669"/>
    <property type="project" value="TreeGrafter"/>
</dbReference>
<keyword evidence="11 18" id="KW-0479">Metal-binding</keyword>
<dbReference type="GO" id="GO:0006099">
    <property type="term" value="P:tricarboxylic acid cycle"/>
    <property type="evidence" value="ECO:0007669"/>
    <property type="project" value="UniProtKB-UniRule"/>
</dbReference>
<dbReference type="RefSeq" id="WP_117003294.1">
    <property type="nucleotide sequence ID" value="NZ_BMJS01000024.1"/>
</dbReference>
<dbReference type="OrthoDB" id="5612767at2"/>
<evidence type="ECO:0000256" key="16">
    <source>
        <dbReference type="PIRNR" id="PIRNR000169"/>
    </source>
</evidence>
<evidence type="ECO:0000256" key="9">
    <source>
        <dbReference type="ARBA" id="ARBA00022617"/>
    </source>
</evidence>
<dbReference type="Pfam" id="PF01127">
    <property type="entry name" value="Sdh_cyt"/>
    <property type="match status" value="1"/>
</dbReference>
<keyword evidence="12 16" id="KW-0249">Electron transport</keyword>
<dbReference type="GO" id="GO:0017004">
    <property type="term" value="P:cytochrome complex assembly"/>
    <property type="evidence" value="ECO:0007669"/>
    <property type="project" value="TreeGrafter"/>
</dbReference>
<keyword evidence="9 18" id="KW-0349">Heme</keyword>
<evidence type="ECO:0000256" key="12">
    <source>
        <dbReference type="ARBA" id="ARBA00022982"/>
    </source>
</evidence>
<evidence type="ECO:0000256" key="13">
    <source>
        <dbReference type="ARBA" id="ARBA00022989"/>
    </source>
</evidence>
<evidence type="ECO:0000256" key="7">
    <source>
        <dbReference type="ARBA" id="ARBA00022519"/>
    </source>
</evidence>
<sequence>MGNVTSCTRSGLKDWFLQRVTAIIIMLYAIFVVIVVLTLSGDGSYHTWLAIFQNTWVKIFTILAFLSLMAHAWIGMWTIFTDYVTCACIRGFLQVAAIVGYLACFIWLICILF</sequence>
<dbReference type="GO" id="GO:0020037">
    <property type="term" value="F:heme binding"/>
    <property type="evidence" value="ECO:0007669"/>
    <property type="project" value="InterPro"/>
</dbReference>
<evidence type="ECO:0000256" key="14">
    <source>
        <dbReference type="ARBA" id="ARBA00023004"/>
    </source>
</evidence>
<dbReference type="GO" id="GO:0005886">
    <property type="term" value="C:plasma membrane"/>
    <property type="evidence" value="ECO:0007669"/>
    <property type="project" value="UniProtKB-SubCell"/>
</dbReference>
<keyword evidence="7 16" id="KW-0997">Cell inner membrane</keyword>
<feature type="transmembrane region" description="Helical" evidence="19">
    <location>
        <begin position="59"/>
        <end position="80"/>
    </location>
</feature>
<accession>A0A8J2Z5B7</accession>
<evidence type="ECO:0000256" key="15">
    <source>
        <dbReference type="ARBA" id="ARBA00023136"/>
    </source>
</evidence>
<feature type="binding site" evidence="17">
    <location>
        <position position="83"/>
    </location>
    <ligand>
        <name>a ubiquinone</name>
        <dbReference type="ChEBI" id="CHEBI:16389"/>
    </ligand>
</feature>
<evidence type="ECO:0000256" key="17">
    <source>
        <dbReference type="PIRSR" id="PIRSR000169-1"/>
    </source>
</evidence>
<evidence type="ECO:0000256" key="10">
    <source>
        <dbReference type="ARBA" id="ARBA00022692"/>
    </source>
</evidence>
<evidence type="ECO:0000256" key="6">
    <source>
        <dbReference type="ARBA" id="ARBA00022475"/>
    </source>
</evidence>
<dbReference type="Proteomes" id="UP000636949">
    <property type="component" value="Unassembled WGS sequence"/>
</dbReference>
<reference evidence="20" key="2">
    <citation type="submission" date="2020-09" db="EMBL/GenBank/DDBJ databases">
        <authorList>
            <person name="Sun Q."/>
            <person name="Zhou Y."/>
        </authorList>
    </citation>
    <scope>NUCLEOTIDE SEQUENCE</scope>
    <source>
        <strain evidence="20">CGMCC 1.15758</strain>
    </source>
</reference>
<organism evidence="20 21">
    <name type="scientific">Cysteiniphilum litorale</name>
    <dbReference type="NCBI Taxonomy" id="2056700"/>
    <lineage>
        <taxon>Bacteria</taxon>
        <taxon>Pseudomonadati</taxon>
        <taxon>Pseudomonadota</taxon>
        <taxon>Gammaproteobacteria</taxon>
        <taxon>Thiotrichales</taxon>
        <taxon>Fastidiosibacteraceae</taxon>
        <taxon>Cysteiniphilum</taxon>
    </lineage>
</organism>
<feature type="binding site" description="axial binding residue" evidence="18">
    <location>
        <position position="71"/>
    </location>
    <ligand>
        <name>heme</name>
        <dbReference type="ChEBI" id="CHEBI:30413"/>
        <note>ligand shared with second transmembrane subunit</note>
    </ligand>
    <ligandPart>
        <name>Fe</name>
        <dbReference type="ChEBI" id="CHEBI:18248"/>
    </ligandPart>
</feature>
<proteinExistence type="predicted"/>
<dbReference type="InterPro" id="IPR034804">
    <property type="entry name" value="SQR/QFR_C/D"/>
</dbReference>
<evidence type="ECO:0000256" key="5">
    <source>
        <dbReference type="ARBA" id="ARBA00022448"/>
    </source>
</evidence>
<evidence type="ECO:0000256" key="18">
    <source>
        <dbReference type="PIRSR" id="PIRSR000169-2"/>
    </source>
</evidence>
<evidence type="ECO:0000256" key="1">
    <source>
        <dbReference type="ARBA" id="ARBA00004050"/>
    </source>
</evidence>
<evidence type="ECO:0000256" key="3">
    <source>
        <dbReference type="ARBA" id="ARBA00005163"/>
    </source>
</evidence>